<keyword evidence="1" id="KW-0812">Transmembrane</keyword>
<feature type="transmembrane region" description="Helical" evidence="1">
    <location>
        <begin position="34"/>
        <end position="53"/>
    </location>
</feature>
<gene>
    <name evidence="2" type="ORF">OCBIM_22019675mg</name>
</gene>
<organism evidence="2">
    <name type="scientific">Octopus bimaculoides</name>
    <name type="common">California two-spotted octopus</name>
    <dbReference type="NCBI Taxonomy" id="37653"/>
    <lineage>
        <taxon>Eukaryota</taxon>
        <taxon>Metazoa</taxon>
        <taxon>Spiralia</taxon>
        <taxon>Lophotrochozoa</taxon>
        <taxon>Mollusca</taxon>
        <taxon>Cephalopoda</taxon>
        <taxon>Coleoidea</taxon>
        <taxon>Octopodiformes</taxon>
        <taxon>Octopoda</taxon>
        <taxon>Incirrata</taxon>
        <taxon>Octopodidae</taxon>
        <taxon>Octopus</taxon>
    </lineage>
</organism>
<proteinExistence type="predicted"/>
<keyword evidence="1" id="KW-0472">Membrane</keyword>
<evidence type="ECO:0000313" key="2">
    <source>
        <dbReference type="EMBL" id="KOF85822.1"/>
    </source>
</evidence>
<accession>A0A0L8H9F1</accession>
<name>A0A0L8H9F1_OCTBM</name>
<dbReference type="AlphaFoldDB" id="A0A0L8H9F1"/>
<keyword evidence="1" id="KW-1133">Transmembrane helix</keyword>
<dbReference type="EMBL" id="KQ418796">
    <property type="protein sequence ID" value="KOF85822.1"/>
    <property type="molecule type" value="Genomic_DNA"/>
</dbReference>
<sequence>MLTDRLPNTLFLFFLPSYRLLFASPIFLHSKLYIYIYIYTYIFIYLMCVYMYVCMYTHEILLTHTQLDFLWTKTFLNITT</sequence>
<protein>
    <submittedName>
        <fullName evidence="2">Uncharacterized protein</fullName>
    </submittedName>
</protein>
<evidence type="ECO:0000256" key="1">
    <source>
        <dbReference type="SAM" id="Phobius"/>
    </source>
</evidence>
<feature type="transmembrane region" description="Helical" evidence="1">
    <location>
        <begin position="9"/>
        <end position="28"/>
    </location>
</feature>
<reference evidence="2" key="1">
    <citation type="submission" date="2015-07" db="EMBL/GenBank/DDBJ databases">
        <title>MeaNS - Measles Nucleotide Surveillance Program.</title>
        <authorList>
            <person name="Tran T."/>
            <person name="Druce J."/>
        </authorList>
    </citation>
    <scope>NUCLEOTIDE SEQUENCE</scope>
    <source>
        <strain evidence="2">UCB-OBI-ISO-001</strain>
        <tissue evidence="2">Gonad</tissue>
    </source>
</reference>